<organism evidence="1 2">
    <name type="scientific">Xanthobacter tagetidis</name>
    <dbReference type="NCBI Taxonomy" id="60216"/>
    <lineage>
        <taxon>Bacteria</taxon>
        <taxon>Pseudomonadati</taxon>
        <taxon>Pseudomonadota</taxon>
        <taxon>Alphaproteobacteria</taxon>
        <taxon>Hyphomicrobiales</taxon>
        <taxon>Xanthobacteraceae</taxon>
        <taxon>Xanthobacter</taxon>
    </lineage>
</organism>
<evidence type="ECO:0000313" key="1">
    <source>
        <dbReference type="EMBL" id="RLP81617.1"/>
    </source>
</evidence>
<dbReference type="InterPro" id="IPR029045">
    <property type="entry name" value="ClpP/crotonase-like_dom_sf"/>
</dbReference>
<dbReference type="Proteomes" id="UP000269692">
    <property type="component" value="Unassembled WGS sequence"/>
</dbReference>
<comment type="caution">
    <text evidence="1">The sequence shown here is derived from an EMBL/GenBank/DDBJ whole genome shotgun (WGS) entry which is preliminary data.</text>
</comment>
<keyword evidence="2" id="KW-1185">Reference proteome</keyword>
<dbReference type="EMBL" id="RCTF01000001">
    <property type="protein sequence ID" value="RLP81617.1"/>
    <property type="molecule type" value="Genomic_DNA"/>
</dbReference>
<evidence type="ECO:0000313" key="2">
    <source>
        <dbReference type="Proteomes" id="UP000269692"/>
    </source>
</evidence>
<proteinExistence type="predicted"/>
<dbReference type="Gene3D" id="3.90.226.10">
    <property type="entry name" value="2-enoyl-CoA Hydratase, Chain A, domain 1"/>
    <property type="match status" value="1"/>
</dbReference>
<dbReference type="AlphaFoldDB" id="A0A3L7AMR2"/>
<reference evidence="1 2" key="1">
    <citation type="submission" date="2018-10" db="EMBL/GenBank/DDBJ databases">
        <title>Xanthobacter tagetidis genome sequencing and assembly.</title>
        <authorList>
            <person name="Maclea K.S."/>
            <person name="Goen A.E."/>
            <person name="Fatima S.A."/>
        </authorList>
    </citation>
    <scope>NUCLEOTIDE SEQUENCE [LARGE SCALE GENOMIC DNA]</scope>
    <source>
        <strain evidence="1 2">ATCC 700314</strain>
    </source>
</reference>
<sequence>MASVAGALVLGIWSGGAGAEPMRFTSDWQGGNCESCSWIRAEGTIEHDTPEKFLQFLKDDEGFEGKFVYFNSPGGNLAAGLKLGRIIRQRKFNTAVGSSREDQPGSSERRTTPARCASACGFAFLGGVVRVAKANEIGLHQFYMSFAQERPDAKVFSAIDASNDQILTGLLLEYTTGMGVDARYVRIAAATRPNEMHYLSEREVNDLRVNWEPDEFLPWTIEAVGDGIMAVSKSKGRNLTAALFCRKDKSVWFRFSVMKEGERHRLEGLGSVRELAVFGFPAGVADFVVEDRSWNQTLDVRLRQFDLARLPKDADDFVIDPVESFKGGHGVFTKLNPKGAEMNFRAALRNCL</sequence>
<accession>A0A3L7AMR2</accession>
<gene>
    <name evidence="1" type="ORF">D9R14_01025</name>
</gene>
<name>A0A3L7AMR2_9HYPH</name>
<protein>
    <submittedName>
        <fullName evidence="1">Uncharacterized protein</fullName>
    </submittedName>
</protein>
<dbReference type="SUPFAM" id="SSF52096">
    <property type="entry name" value="ClpP/crotonase"/>
    <property type="match status" value="1"/>
</dbReference>